<keyword evidence="3" id="KW-1185">Reference proteome</keyword>
<feature type="compositionally biased region" description="Polar residues" evidence="1">
    <location>
        <begin position="314"/>
        <end position="323"/>
    </location>
</feature>
<dbReference type="Proteomes" id="UP001056384">
    <property type="component" value="Chromosome 6"/>
</dbReference>
<evidence type="ECO:0000313" key="2">
    <source>
        <dbReference type="EMBL" id="USW54553.1"/>
    </source>
</evidence>
<feature type="region of interest" description="Disordered" evidence="1">
    <location>
        <begin position="248"/>
        <end position="341"/>
    </location>
</feature>
<dbReference type="OrthoDB" id="3645765at2759"/>
<protein>
    <submittedName>
        <fullName evidence="2">Uncharacterized protein</fullName>
    </submittedName>
</protein>
<sequence length="574" mass="63365">MSSQCGTGQFYCGTTDDGKVFDSINERHQRASHDALIRRNTLVQQKQVLLERRDECIASGVSPTAFASSKEVQAHKTAMSEMYQEQVKFEQDAASWFRVKMLAKSHYDSQRSRQQQGLALAPSFASFLEGFHPQVYVRVCKDGDSEDSDEDMVHDVHFSTSTGTIPAPSHHAMVPVAHNAPSQSSSVHHEGRFAPGSPGYSFEQNPLRSVMNSAPDIQQNESLEGLSATPMEPATLRARQLAAQDAIPEVRAHQQKRAKAKERTVEVPSSPEKSSDGVRRSTRVRDKQVNYVVDNISEQSRSPSPEKSEASAFSPETSDTSYNPGRGRSNGKKESSSLRDSVLGRSKTLLVDQIGDWKRNDHRAASPHTPATVSKTQMKSRKRAAESDVHLQPPRTRVKQESTTSRHALNPTSELPEDLGQTRRTSGHRAASFHAGPQVIQAATRPDRTQRPTTAPTPPYGRGSIMTGAQEFSVGLGIMTPESAMPNPLAARTLSRSFTMPMTQAAQQRHLSATYLAAPVANQSYQQLVYPPLREQRVQEQVMANELQSGPDIALDNYSWPELDWTLVDEEAMA</sequence>
<dbReference type="EMBL" id="CP099423">
    <property type="protein sequence ID" value="USW54553.1"/>
    <property type="molecule type" value="Genomic_DNA"/>
</dbReference>
<organism evidence="2 3">
    <name type="scientific">Septoria linicola</name>
    <dbReference type="NCBI Taxonomy" id="215465"/>
    <lineage>
        <taxon>Eukaryota</taxon>
        <taxon>Fungi</taxon>
        <taxon>Dikarya</taxon>
        <taxon>Ascomycota</taxon>
        <taxon>Pezizomycotina</taxon>
        <taxon>Dothideomycetes</taxon>
        <taxon>Dothideomycetidae</taxon>
        <taxon>Mycosphaerellales</taxon>
        <taxon>Mycosphaerellaceae</taxon>
        <taxon>Septoria</taxon>
    </lineage>
</organism>
<accession>A0A9Q9AYU5</accession>
<gene>
    <name evidence="2" type="ORF">Slin15195_G078720</name>
</gene>
<evidence type="ECO:0000256" key="1">
    <source>
        <dbReference type="SAM" id="MobiDB-lite"/>
    </source>
</evidence>
<reference evidence="2" key="1">
    <citation type="submission" date="2022-06" db="EMBL/GenBank/DDBJ databases">
        <title>Complete genome sequences of two strains of the flax pathogen Septoria linicola.</title>
        <authorList>
            <person name="Lapalu N."/>
            <person name="Simon A."/>
            <person name="Demenou B."/>
            <person name="Paumier D."/>
            <person name="Guillot M.-P."/>
            <person name="Gout L."/>
            <person name="Valade R."/>
        </authorList>
    </citation>
    <scope>NUCLEOTIDE SEQUENCE</scope>
    <source>
        <strain evidence="2">SE15195</strain>
    </source>
</reference>
<feature type="compositionally biased region" description="Polar residues" evidence="1">
    <location>
        <begin position="401"/>
        <end position="413"/>
    </location>
</feature>
<name>A0A9Q9AYU5_9PEZI</name>
<feature type="region of interest" description="Disordered" evidence="1">
    <location>
        <begin position="358"/>
        <end position="466"/>
    </location>
</feature>
<proteinExistence type="predicted"/>
<evidence type="ECO:0000313" key="3">
    <source>
        <dbReference type="Proteomes" id="UP001056384"/>
    </source>
</evidence>
<feature type="compositionally biased region" description="Basic and acidic residues" evidence="1">
    <location>
        <begin position="273"/>
        <end position="288"/>
    </location>
</feature>
<dbReference type="AlphaFoldDB" id="A0A9Q9AYU5"/>